<evidence type="ECO:0000313" key="1">
    <source>
        <dbReference type="EMBL" id="CAG8682839.1"/>
    </source>
</evidence>
<protein>
    <submittedName>
        <fullName evidence="1">4410_t:CDS:1</fullName>
    </submittedName>
</protein>
<gene>
    <name evidence="1" type="ORF">SPELUC_LOCUS10253</name>
</gene>
<proteinExistence type="predicted"/>
<accession>A0ACA9P038</accession>
<dbReference type="EMBL" id="CAJVPW010018667">
    <property type="protein sequence ID" value="CAG8682839.1"/>
    <property type="molecule type" value="Genomic_DNA"/>
</dbReference>
<evidence type="ECO:0000313" key="2">
    <source>
        <dbReference type="Proteomes" id="UP000789366"/>
    </source>
</evidence>
<sequence length="63" mass="7194">MALKEHQEIVLDILDLSAHRHTSEFLKDKVKEILLVNGIQISSTIAIVTDNASNMDKMRRILH</sequence>
<organism evidence="1 2">
    <name type="scientific">Cetraspora pellucida</name>
    <dbReference type="NCBI Taxonomy" id="1433469"/>
    <lineage>
        <taxon>Eukaryota</taxon>
        <taxon>Fungi</taxon>
        <taxon>Fungi incertae sedis</taxon>
        <taxon>Mucoromycota</taxon>
        <taxon>Glomeromycotina</taxon>
        <taxon>Glomeromycetes</taxon>
        <taxon>Diversisporales</taxon>
        <taxon>Gigasporaceae</taxon>
        <taxon>Cetraspora</taxon>
    </lineage>
</organism>
<feature type="non-terminal residue" evidence="1">
    <location>
        <position position="63"/>
    </location>
</feature>
<name>A0ACA9P038_9GLOM</name>
<reference evidence="1" key="1">
    <citation type="submission" date="2021-06" db="EMBL/GenBank/DDBJ databases">
        <authorList>
            <person name="Kallberg Y."/>
            <person name="Tangrot J."/>
            <person name="Rosling A."/>
        </authorList>
    </citation>
    <scope>NUCLEOTIDE SEQUENCE</scope>
    <source>
        <strain evidence="1">28 12/20/2015</strain>
    </source>
</reference>
<keyword evidence="2" id="KW-1185">Reference proteome</keyword>
<dbReference type="Proteomes" id="UP000789366">
    <property type="component" value="Unassembled WGS sequence"/>
</dbReference>
<comment type="caution">
    <text evidence="1">The sequence shown here is derived from an EMBL/GenBank/DDBJ whole genome shotgun (WGS) entry which is preliminary data.</text>
</comment>